<dbReference type="InterPro" id="IPR001509">
    <property type="entry name" value="Epimerase_deHydtase"/>
</dbReference>
<keyword evidence="3" id="KW-1185">Reference proteome</keyword>
<dbReference type="Proteomes" id="UP000194151">
    <property type="component" value="Chromosome"/>
</dbReference>
<protein>
    <recommendedName>
        <fullName evidence="1">NAD-dependent epimerase/dehydratase domain-containing protein</fullName>
    </recommendedName>
</protein>
<dbReference type="RefSeq" id="WP_086065665.1">
    <property type="nucleotide sequence ID" value="NZ_CP021108.1"/>
</dbReference>
<feature type="domain" description="NAD-dependent epimerase/dehydratase" evidence="1">
    <location>
        <begin position="7"/>
        <end position="221"/>
    </location>
</feature>
<dbReference type="SUPFAM" id="SSF51735">
    <property type="entry name" value="NAD(P)-binding Rossmann-fold domains"/>
    <property type="match status" value="1"/>
</dbReference>
<dbReference type="STRING" id="1416806.CAL12_16695"/>
<organism evidence="2 3">
    <name type="scientific">Bordetella genomosp. 8</name>
    <dbReference type="NCBI Taxonomy" id="1416806"/>
    <lineage>
        <taxon>Bacteria</taxon>
        <taxon>Pseudomonadati</taxon>
        <taxon>Pseudomonadota</taxon>
        <taxon>Betaproteobacteria</taxon>
        <taxon>Burkholderiales</taxon>
        <taxon>Alcaligenaceae</taxon>
        <taxon>Bordetella</taxon>
    </lineage>
</organism>
<dbReference type="KEGG" id="bgv:CAL12_16695"/>
<proteinExistence type="predicted"/>
<dbReference type="OrthoDB" id="112777at2"/>
<dbReference type="AlphaFoldDB" id="A0A1W6YP01"/>
<sequence length="321" mass="35520">MTDGKRVLVLGATGGIGGEVARQLRDVGWDVRGLRRNQSRGDAERGIEWIAGDAMKRDDVMRAAEGVSVIVHAVNPPGYRRWAELVLPMMDNTIAAAQAERATIALPGTVYNFGPDAFPLLNEHSPQHPATRKGAIRVEMEARIQRATQSGARGLIVRAGDFFGPRSGSNWFSQALVKPGRPVKKITNPGTPGVGHQWSYLPDVARAMVELLERRDALDAFARFHMGGHWDEDGTQFAAAIKRVVAKRTGREPSVASLPWWLFTLGAPFNETFREVKELRYLWRTPLRMDNARLVAMLGREPRTPLDEAIEATLQGQGCLR</sequence>
<dbReference type="GO" id="GO:0004029">
    <property type="term" value="F:aldehyde dehydrogenase (NAD+) activity"/>
    <property type="evidence" value="ECO:0007669"/>
    <property type="project" value="TreeGrafter"/>
</dbReference>
<dbReference type="PANTHER" id="PTHR48079:SF6">
    <property type="entry name" value="NAD(P)-BINDING DOMAIN-CONTAINING PROTEIN-RELATED"/>
    <property type="match status" value="1"/>
</dbReference>
<dbReference type="InterPro" id="IPR036291">
    <property type="entry name" value="NAD(P)-bd_dom_sf"/>
</dbReference>
<dbReference type="PANTHER" id="PTHR48079">
    <property type="entry name" value="PROTEIN YEEZ"/>
    <property type="match status" value="1"/>
</dbReference>
<accession>A0A1W6YP01</accession>
<name>A0A1W6YP01_9BORD</name>
<dbReference type="EMBL" id="CP021108">
    <property type="protein sequence ID" value="ARP82293.1"/>
    <property type="molecule type" value="Genomic_DNA"/>
</dbReference>
<reference evidence="2 3" key="1">
    <citation type="submission" date="2017-05" db="EMBL/GenBank/DDBJ databases">
        <title>Complete and WGS of Bordetella genogroups.</title>
        <authorList>
            <person name="Spilker T."/>
            <person name="LiPuma J."/>
        </authorList>
    </citation>
    <scope>NUCLEOTIDE SEQUENCE [LARGE SCALE GENOMIC DNA]</scope>
    <source>
        <strain evidence="2 3">AU19157</strain>
    </source>
</reference>
<evidence type="ECO:0000259" key="1">
    <source>
        <dbReference type="Pfam" id="PF01370"/>
    </source>
</evidence>
<gene>
    <name evidence="2" type="ORF">CAL12_16695</name>
</gene>
<evidence type="ECO:0000313" key="3">
    <source>
        <dbReference type="Proteomes" id="UP000194151"/>
    </source>
</evidence>
<evidence type="ECO:0000313" key="2">
    <source>
        <dbReference type="EMBL" id="ARP82293.1"/>
    </source>
</evidence>
<dbReference type="Gene3D" id="3.40.50.720">
    <property type="entry name" value="NAD(P)-binding Rossmann-like Domain"/>
    <property type="match status" value="1"/>
</dbReference>
<dbReference type="InterPro" id="IPR051783">
    <property type="entry name" value="NAD(P)-dependent_oxidoreduct"/>
</dbReference>
<dbReference type="GO" id="GO:0005737">
    <property type="term" value="C:cytoplasm"/>
    <property type="evidence" value="ECO:0007669"/>
    <property type="project" value="TreeGrafter"/>
</dbReference>
<dbReference type="Pfam" id="PF01370">
    <property type="entry name" value="Epimerase"/>
    <property type="match status" value="1"/>
</dbReference>